<dbReference type="RefSeq" id="WP_163058782.1">
    <property type="nucleotide sequence ID" value="NZ_JAAGLI010000567.1"/>
</dbReference>
<evidence type="ECO:0000313" key="2">
    <source>
        <dbReference type="Proteomes" id="UP000475532"/>
    </source>
</evidence>
<organism evidence="1 2">
    <name type="scientific">Actinomadura bangladeshensis</name>
    <dbReference type="NCBI Taxonomy" id="453573"/>
    <lineage>
        <taxon>Bacteria</taxon>
        <taxon>Bacillati</taxon>
        <taxon>Actinomycetota</taxon>
        <taxon>Actinomycetes</taxon>
        <taxon>Streptosporangiales</taxon>
        <taxon>Thermomonosporaceae</taxon>
        <taxon>Actinomadura</taxon>
    </lineage>
</organism>
<dbReference type="AlphaFoldDB" id="A0A6L9QM86"/>
<proteinExistence type="predicted"/>
<gene>
    <name evidence="1" type="ORF">G3I70_21950</name>
</gene>
<protein>
    <recommendedName>
        <fullName evidence="3">WXG100 family type VII secretion target</fullName>
    </recommendedName>
</protein>
<reference evidence="1 2" key="1">
    <citation type="submission" date="2020-01" db="EMBL/GenBank/DDBJ databases">
        <title>Insect and environment-associated Actinomycetes.</title>
        <authorList>
            <person name="Currrie C."/>
            <person name="Chevrette M."/>
            <person name="Carlson C."/>
            <person name="Stubbendieck R."/>
            <person name="Wendt-Pienkowski E."/>
        </authorList>
    </citation>
    <scope>NUCLEOTIDE SEQUENCE [LARGE SCALE GENOMIC DNA]</scope>
    <source>
        <strain evidence="1 2">SID10258</strain>
    </source>
</reference>
<evidence type="ECO:0008006" key="3">
    <source>
        <dbReference type="Google" id="ProtNLM"/>
    </source>
</evidence>
<name>A0A6L9QM86_9ACTN</name>
<accession>A0A6L9QM86</accession>
<sequence length="277" mass="28772">MAPPKSENSPVVLPYNTPGGRWNIGVDFVGLAGLTNTLHKYVSADERIVSAVNKSIHRVTKDAGWRGDAAKTFNDAWERDTLLAQKLGAFEDGVGDIIAELAVALSWIQKKLVERVDELARTVGLSNFGGDPAVAQAALRSEQAKAGQEANKPSQKAQKEAADKLIELYSGKGGGWSVVKALDDLEHNQYVPRELKKTISNAEDGLKDQVPGEKSLFDQVTGSKTVTGLGVGGTVGAFVGGVIGVVGGPPGIGTGAAIGGLIGSSGGGIWGGIEDLF</sequence>
<comment type="caution">
    <text evidence="1">The sequence shown here is derived from an EMBL/GenBank/DDBJ whole genome shotgun (WGS) entry which is preliminary data.</text>
</comment>
<dbReference type="Proteomes" id="UP000475532">
    <property type="component" value="Unassembled WGS sequence"/>
</dbReference>
<dbReference type="EMBL" id="JAAGLI010000567">
    <property type="protein sequence ID" value="NEA25124.1"/>
    <property type="molecule type" value="Genomic_DNA"/>
</dbReference>
<evidence type="ECO:0000313" key="1">
    <source>
        <dbReference type="EMBL" id="NEA25124.1"/>
    </source>
</evidence>